<evidence type="ECO:0000256" key="1">
    <source>
        <dbReference type="SAM" id="Phobius"/>
    </source>
</evidence>
<dbReference type="GO" id="GO:0017004">
    <property type="term" value="P:cytochrome complex assembly"/>
    <property type="evidence" value="ECO:0007669"/>
    <property type="project" value="InterPro"/>
</dbReference>
<feature type="transmembrane region" description="Helical" evidence="1">
    <location>
        <begin position="71"/>
        <end position="92"/>
    </location>
</feature>
<dbReference type="EMBL" id="UOFV01000399">
    <property type="protein sequence ID" value="VAX03435.1"/>
    <property type="molecule type" value="Genomic_DNA"/>
</dbReference>
<gene>
    <name evidence="3" type="ORF">MNBD_GAMMA19-2206</name>
</gene>
<dbReference type="GO" id="GO:0020037">
    <property type="term" value="F:heme binding"/>
    <property type="evidence" value="ECO:0007669"/>
    <property type="project" value="InterPro"/>
</dbReference>
<keyword evidence="1" id="KW-0472">Membrane</keyword>
<feature type="transmembrane region" description="Helical" evidence="1">
    <location>
        <begin position="135"/>
        <end position="157"/>
    </location>
</feature>
<sequence>MIQTLTGVTALVLYSVSGLLLARRLFHNRTKPEKAGGLSKLQIIGIGLVAVVFHAITLYNTLFVAGGLNLGFFNALSLITWLIALLVLLAALTNPIESLGVFLLPLASIAISLEMIFPSTFMLPGIQALELKLHIIMSVLAYSLLSIAAVQSVLLAIQDKHLRNKRPGGFIRALPPLQTMETLLFQLIGLGLAVLTLSLVSGGVYLEDMFAQHLVHKTILSMTAWVVFAVLLWGRWKFGWRGRIAIRWTLSGFFVLLMAYIGSKWVVEIMLGR</sequence>
<organism evidence="3">
    <name type="scientific">hydrothermal vent metagenome</name>
    <dbReference type="NCBI Taxonomy" id="652676"/>
    <lineage>
        <taxon>unclassified sequences</taxon>
        <taxon>metagenomes</taxon>
        <taxon>ecological metagenomes</taxon>
    </lineage>
</organism>
<dbReference type="InterPro" id="IPR052372">
    <property type="entry name" value="YpjD/HemX"/>
</dbReference>
<dbReference type="InterPro" id="IPR002541">
    <property type="entry name" value="Cyt_c_assembly"/>
</dbReference>
<feature type="transmembrane region" description="Helical" evidence="1">
    <location>
        <begin position="218"/>
        <end position="236"/>
    </location>
</feature>
<feature type="transmembrane region" description="Helical" evidence="1">
    <location>
        <begin position="99"/>
        <end position="123"/>
    </location>
</feature>
<dbReference type="PANTHER" id="PTHR38034:SF1">
    <property type="entry name" value="INNER MEMBRANE PROTEIN YPJD"/>
    <property type="match status" value="1"/>
</dbReference>
<dbReference type="PANTHER" id="PTHR38034">
    <property type="entry name" value="INNER MEMBRANE PROTEIN YPJD"/>
    <property type="match status" value="1"/>
</dbReference>
<feature type="transmembrane region" description="Helical" evidence="1">
    <location>
        <begin position="248"/>
        <end position="267"/>
    </location>
</feature>
<feature type="transmembrane region" description="Helical" evidence="1">
    <location>
        <begin position="6"/>
        <end position="22"/>
    </location>
</feature>
<proteinExistence type="predicted"/>
<feature type="transmembrane region" description="Helical" evidence="1">
    <location>
        <begin position="183"/>
        <end position="206"/>
    </location>
</feature>
<dbReference type="Pfam" id="PF01578">
    <property type="entry name" value="Cytochrom_C_asm"/>
    <property type="match status" value="1"/>
</dbReference>
<name>A0A3B1BAW0_9ZZZZ</name>
<dbReference type="AlphaFoldDB" id="A0A3B1BAW0"/>
<feature type="domain" description="Cytochrome c assembly protein" evidence="2">
    <location>
        <begin position="48"/>
        <end position="270"/>
    </location>
</feature>
<protein>
    <submittedName>
        <fullName evidence="3">Inner membrane protein YpjD</fullName>
    </submittedName>
</protein>
<dbReference type="GO" id="GO:0005886">
    <property type="term" value="C:plasma membrane"/>
    <property type="evidence" value="ECO:0007669"/>
    <property type="project" value="TreeGrafter"/>
</dbReference>
<keyword evidence="1" id="KW-1133">Transmembrane helix</keyword>
<keyword evidence="1" id="KW-0812">Transmembrane</keyword>
<feature type="transmembrane region" description="Helical" evidence="1">
    <location>
        <begin position="43"/>
        <end position="65"/>
    </location>
</feature>
<evidence type="ECO:0000259" key="2">
    <source>
        <dbReference type="Pfam" id="PF01578"/>
    </source>
</evidence>
<reference evidence="3" key="1">
    <citation type="submission" date="2018-06" db="EMBL/GenBank/DDBJ databases">
        <authorList>
            <person name="Zhirakovskaya E."/>
        </authorList>
    </citation>
    <scope>NUCLEOTIDE SEQUENCE</scope>
</reference>
<evidence type="ECO:0000313" key="3">
    <source>
        <dbReference type="EMBL" id="VAX03435.1"/>
    </source>
</evidence>
<accession>A0A3B1BAW0</accession>